<comment type="caution">
    <text evidence="9">The sequence shown here is derived from an EMBL/GenBank/DDBJ whole genome shotgun (WGS) entry which is preliminary data.</text>
</comment>
<dbReference type="Pfam" id="PF20173">
    <property type="entry name" value="ZnF_RZ-type"/>
    <property type="match status" value="1"/>
</dbReference>
<evidence type="ECO:0000313" key="10">
    <source>
        <dbReference type="Proteomes" id="UP000822688"/>
    </source>
</evidence>
<comment type="subcellular location">
    <subcellularLocation>
        <location evidence="1">Cytoplasm</location>
    </subcellularLocation>
</comment>
<dbReference type="PROSITE" id="PS51981">
    <property type="entry name" value="ZF_RZ"/>
    <property type="match status" value="1"/>
</dbReference>
<reference evidence="9" key="1">
    <citation type="submission" date="2020-06" db="EMBL/GenBank/DDBJ databases">
        <title>WGS assembly of Ceratodon purpureus strain R40.</title>
        <authorList>
            <person name="Carey S.B."/>
            <person name="Jenkins J."/>
            <person name="Shu S."/>
            <person name="Lovell J.T."/>
            <person name="Sreedasyam A."/>
            <person name="Maumus F."/>
            <person name="Tiley G.P."/>
            <person name="Fernandez-Pozo N."/>
            <person name="Barry K."/>
            <person name="Chen C."/>
            <person name="Wang M."/>
            <person name="Lipzen A."/>
            <person name="Daum C."/>
            <person name="Saski C.A."/>
            <person name="Payton A.C."/>
            <person name="Mcbreen J.C."/>
            <person name="Conrad R.E."/>
            <person name="Kollar L.M."/>
            <person name="Olsson S."/>
            <person name="Huttunen S."/>
            <person name="Landis J.B."/>
            <person name="Wickett N.J."/>
            <person name="Johnson M.G."/>
            <person name="Rensing S.A."/>
            <person name="Grimwood J."/>
            <person name="Schmutz J."/>
            <person name="Mcdaniel S.F."/>
        </authorList>
    </citation>
    <scope>NUCLEOTIDE SEQUENCE</scope>
    <source>
        <strain evidence="9">R40</strain>
    </source>
</reference>
<evidence type="ECO:0000313" key="9">
    <source>
        <dbReference type="EMBL" id="KAG0560206.1"/>
    </source>
</evidence>
<dbReference type="GO" id="GO:0016887">
    <property type="term" value="F:ATP hydrolysis activity"/>
    <property type="evidence" value="ECO:0007669"/>
    <property type="project" value="InterPro"/>
</dbReference>
<dbReference type="GO" id="GO:0002376">
    <property type="term" value="P:immune system process"/>
    <property type="evidence" value="ECO:0007669"/>
    <property type="project" value="UniProtKB-KW"/>
</dbReference>
<dbReference type="FunFam" id="3.40.50.300:FF:003494">
    <property type="entry name" value="Predicted protein"/>
    <property type="match status" value="1"/>
</dbReference>
<evidence type="ECO:0000256" key="1">
    <source>
        <dbReference type="ARBA" id="ARBA00004496"/>
    </source>
</evidence>
<feature type="region of interest" description="Disordered" evidence="7">
    <location>
        <begin position="3366"/>
        <end position="3398"/>
    </location>
</feature>
<feature type="region of interest" description="Disordered" evidence="7">
    <location>
        <begin position="107"/>
        <end position="131"/>
    </location>
</feature>
<keyword evidence="3" id="KW-0479">Metal-binding</keyword>
<dbReference type="InterPro" id="IPR011704">
    <property type="entry name" value="ATPase_dyneun-rel_AAA"/>
</dbReference>
<dbReference type="GO" id="GO:0004842">
    <property type="term" value="F:ubiquitin-protein transferase activity"/>
    <property type="evidence" value="ECO:0007669"/>
    <property type="project" value="InterPro"/>
</dbReference>
<dbReference type="GO" id="GO:0005737">
    <property type="term" value="C:cytoplasm"/>
    <property type="evidence" value="ECO:0007669"/>
    <property type="project" value="UniProtKB-SubCell"/>
</dbReference>
<dbReference type="InterPro" id="IPR031248">
    <property type="entry name" value="RNF213"/>
</dbReference>
<feature type="compositionally biased region" description="Basic and acidic residues" evidence="7">
    <location>
        <begin position="3383"/>
        <end position="3396"/>
    </location>
</feature>
<keyword evidence="10" id="KW-1185">Reference proteome</keyword>
<dbReference type="Proteomes" id="UP000822688">
    <property type="component" value="Chromosome 10"/>
</dbReference>
<proteinExistence type="predicted"/>
<keyword evidence="5" id="KW-0862">Zinc</keyword>
<evidence type="ECO:0000259" key="8">
    <source>
        <dbReference type="PROSITE" id="PS51981"/>
    </source>
</evidence>
<keyword evidence="6" id="KW-0391">Immunity</keyword>
<evidence type="ECO:0000256" key="2">
    <source>
        <dbReference type="ARBA" id="ARBA00022490"/>
    </source>
</evidence>
<dbReference type="SUPFAM" id="SSF52540">
    <property type="entry name" value="P-loop containing nucleoside triphosphate hydrolases"/>
    <property type="match status" value="2"/>
</dbReference>
<gene>
    <name evidence="9" type="ORF">KC19_10G162100</name>
</gene>
<keyword evidence="4" id="KW-0863">Zinc-finger</keyword>
<dbReference type="SMART" id="SM00382">
    <property type="entry name" value="AAA"/>
    <property type="match status" value="2"/>
</dbReference>
<sequence>MECTNPFLGDNYFEILGKFNASEQAEKNPGAIEEVEGVELAQNGASSRADLGLKTVSDKDEKAIKQHREISYQAALQHNLPFKHAKEAGVQFTSSLPVNDPNPFKDVSVSHSSTSQSVPDCERTVDSQSGVNQQPVFDGEEHLKHILHDADLDLTSLHGSDVVAASEDQSSRIFQLCFIAPKSISHCIAFVKHEVNGSSGEAEPVQFHLEPTLDIFSFPYNFWFSDKLTQREDRNSEIAYHITVSDTHVSSGFASTVNSLFDKFNAGARPESERVTTSIIKDLQRRRLSLRFDVVSDRGDVLRKDSLGVIQWMGVLTQMIYVANPSNIVDCVREYLRLAGSELKLREFRGYGSYYEPFLGRVVKWAAEVADAYGGSKVLDAAHGKRIGPKMFILCLGLFPLLKELVRYEDYHHEKLLEAYEVVLSCLCNFRNSGCGYDPPAFLKRVLQEGVSELVLRTSRFSFDWISRLEILGSFDPKGSFLQKVAGFQLNIKDVLKRKSAEQSYVHAITNMVRTNESFGRAKILRRLIYRKVLMAAPTLPMFLIASRELHSWMSGATDWDMKENLEEETRAEVEDGLHQWFTKVMPEMNSFRPNPTFLQQHLELIVAHVQCEAVDENLLVLPGFLAAVFRVRVAEMLQVEIISKSTSWGNGKKSDWNTDGLVSLVETTRGVVLNYPFTFMLPLLPVECHLLHKLASSENDDLHNLSKLVIQKVGGHYSDENPSPENVEYLTKDVLRPWLMASIKRGKQPQSYSPLSYFRCVQDILDSGVQPSSVLGRCLTQAAVASSQQQSRGLQNFLAEVEKTSQLHESIQVQYKSAVVNMIHVQIQSAPNATDLDRISEQILRGLCSQHGQGTLTAKEKIQVELCVALLDEMAANAVFVESLTERAFQTISTSNFASCLLQIQVPPPPIRDHWICLKVQEACYSFGALVERGEVTLGTIDSVSHTHDKWGSILKSLGYKTASVALENAFKKLILYKKRLQACDILVTLSGYLSGKGYPIQGIPSWSTELTARKENWRSTPLLMLTDSHWPEEAHPTLLRNLESLLLLHKSEIFRCILLESCRVLFERLTAEGKLLPSLVDIDGDSLTPDATFAMVAGGLVPRSIETYRVEMEPYCGKKNLEKMNMNKLYSLWVTVEARQIEEEFDLARRELNLKSDSKSSVFGFFWGKEVDLVELIQAWKAIKAKGKLVEALPKVAQLFQFDESCEGYLEKMTYLMRECDENCTLKEFSDVHKKEGKALLAKISVNEEIALIQLAKSESLITFLKDKLDEDFRNLIDAVEEGSDNDFVQQSILSDLIDLHRMFRPVLKSRSSTFEGLRKVMIKELRASSASESASASTLAAKLNVCNENVAQITRFLSSVANRGLKMKDHMKRILKGGKYHFYVTDTVCSLRLTCGDTGIRYGPSIFETEVVIREEMCVYNLSELQDLRSRARLVLSTHKAQAKRFGTEQITDPSDAETEKDTGLFIEQVDIVEGLVASISELCSSGHFQYAQFDQAVSGLQELQALVRNVDRELKEWYATVKEVRSTHYCLNYFRSMELRLILQVLNDQCIRSEDNEEEGMCVELLQWAGIKNPTAALENARRNFVLRKDEPSSLTENLMLIAESLDPLFETQMGSASFCRLIKSRSINGSSPRKHNTSLVLALVEESQMEHEAVVSLFHKRGLSLRDVPRNVLLCSSSTTREEIQLLLNRCFQRTEQEVGLFCIAYIEKLSVECQTQFLAVLQEKVHEWEESNQRVSKYGEDCERLALVCCSKSEALLAVSHHLNVRVCHMGTLNSAEVCKQLPAECSNMRVITSEFPGLGKTRKVHNMTKDVVRTLCVSGSTSRNYLVSQLKKLNLHSESILHLDISSVVNPETFNVLLFELLVLGCLKSDIAGVFHLNTSNIHIEIGNTLGNELARSLPVCDWFQREHLSWNLESLEVDNNPSCDMQVVCIYLHAMELRQLESKDLIFNGAAKNVEALPVVQCRGLLRRHFIDYMKEGNTMSFSILEMFVKFLACQLRSLTESIYFKVEMLQFMQAMTNIRSYLVISLLEVSRDLSLRSVKPWLHEQQLSRGKVTDLTMESRFKGMLRWSDSNHLMIFFQSEGPISFLYRNANLLPESITQLVSSQRLRTDPKKMPDYAAMSSHELWSNLWPILQRSAPSFEPSYVLTADNFLKMALIALRVAAQVPVLIMGETGCGKTSLLRILARYCGVEFFSLTLHAGTTHEDIRSFITAANYEAMNGNKKVWAFLDEINACDHLGFLNGVICHHLMDGVPLDSYLVVLAACNPYRVHDIENSQTGFSPRELMNPGDVQRYNLAYRVHPLPEAMLDFVWDFGLLSRHDEQAYIEAMVKDRVKSQVQLFADLLVQSQAFARECHGEASVSLRDASRCISLYEFFDRDLQKRPLHKGYFSKIRVRATLLAFSHCYHSRLATEEQRRNYRHIFATIWKAYEPTSYVRDFNENMFAELLRAEQLDLLNRMDVPVGIARNKAILENVFVTLVCMLNHIPVFVIGKPGSGKTLALQLIYGNLRGTESRDSYFQKLPQMYRFSYQGSESSTSEGIMKVFEKAQRCKKDNDGRDVLVVVVLDEVGLAEVSSHNPLKVLHALLEPEEPQQVAVVGISNWSLDAAKMNRAIHLSQPDPSEQDLYDTSIAILESYDTSKSETLHQTLLKELKGLAKSYHTYHACQTKLNFHGLRDFYSLIKSLQVKNTTVSWQLDGLVTAIWRNFGGSPDDIQRLSQILKENLGHEELLQQPPSVMDLVRENLHDKDARHLMLITTGDSAIGILEKFQKNVITIHGSKFKDDCSDDYSYLLLSIIILHMEAGRCILLRGVERLWSSLYDMLNQHYTTVAERRNCRIAIGAYSNPMCYVHDNFRCIVVVDSSQVSRLDPPFLNRFEKQVLAYETILTRNQKEAVQTLKSWCEQLAGLSTNSNQCSDNAFKLDDLFAGFHEDTLPSLVLHHQTGRSEEISSTDSSEFALLLDRCKEDLLRTAHVDAMVRASLSARCKDNVPDLEKWTSLFFGEWQDQQGLKEFLETAIQDESLRENGRGLRVVITTRTIIHMPIRKFLIETDAQIEKLGEFSSERQLQTQIQIFLTGQSNLLIIQADAVMDKEHIQHAKFLVEKNCAEFQAQVSTPAQMKNIILIIHTHREKESLTGFTFLSGWKQITLDQLQKEETDLRVFLDHSVADLVKSETIPLKEIMVKVFTWSFLCIKYPKSLNSAAYCQEIVQKICEDKELWGCFKSRALEWLVEYADPLWQASVASDRRLLSLSSSLQDAFLQHIEEELRDPIARLVYLLEKSSDLGSYFTMDAKKKEIWRATFLNAELVNIDSVSVPRHPEGYQVECPLNLSLPFVSIYARHVDRGFRDLYLTQLSETSSIEGKPSSSSTVWGTMEPMKDDPSDSTKELPNRSGIAKVGNQTASVTPASIKIGHDIIATMRDQLPEFAVCIDTNPELYVRDFAKIYAPYKCDSRSDMESQAYEWVVRGNLGVGNTTPPNLHILLWEHGEKLKAQALLVASCLSETVVAEQLAELKSRPMSSNEFDEYLLAQCYAAVLPQSEMIREDFLQGVEMDQWVRNLELLIDLASPLEAFGGSTRWATMTSLEVFRELAFMVLPPYSLEAETLHGVVKWLGYHGTNFSPGQLLGAVLSLIPHLGELKDSLRGHWSRFLASFFRKVLKGRTTMSDVNTIAAFIFKLQDVSCVLKNTILLLLDASLAHTLAYFVDAQCPKYMQFLLNGKYKDRGLRVGEVSFDGDGHVAFVLLSDIVYESINPSAVEAMLREDPAGREWSSKDFDMCLNTALELMDEDGPLTVQVVAAFAFLRAILDAVASELVSIFTSSAPSTTYSSRMVSKLTNHFRESSSPMRFRALKLYLLKVLHMKRGFSLVEISNIATRCGQIRELRDYTTVLQWEMMHEVTNPLGFDPFWSSSPVFEKAGEAVYYLASGNENRGGRFIERPTDQKQITAAIASKLYLHAASRPLAPGERTASNWLLKPKSLQKWDSRWREAVYFFSQNERVTQWSSFRLGPGMSTQDLWFRTLAAHILLVVTGLPRTSPLQGYTTLDRDHVEAAYVLAAPNSSLAAFRTIIGKGKELGEYQCQCGTPYFVGECMRPMETISCSNCDRLIGGTKHIPVTGTVKLEPQQIQNGYIIDNISRSDTFYSVRNLDHKCYRALRLVLHFCLCIGVCRASSTESLRKLLGLPAQNPRPLEELRNLIEEDLAKLDLLLACNRETTVKYVHLVVSFLSGMQNNVALSTPAARERWEAEFQRIFENGIFNSGARKAAAAYLERQKGNDRYSELMEERGPRLFAPALEDILRITVAPSLGNFRAMYKQDPKMIEENPLIQVFFNHEKDLENLKYFMNLIAFCNTAHEDFSFKISRPEAASMSMREALQKSSGLRRQFRQFADSWNAIREKVKAYECKQLTIPIMNEDARLVMCLVEPRDHGLFIVALLEYLRGIQNSFLRDVTDAVDASARDNTPRKVRVQACKTEDIVHYHRQWLENVVKEVAMANPRSGCGQQVLYDNVIIQEHLFRGLVNGKPQLTDADWLEFPYKHESFHRHATILADVATAIPQESLRPDTLQAIQREFESGGVGAGQFLEMMNLCLGFLRRTGGHQQQALGAYCELWLGQDSAELISKSTVFDKICLKHIVSLYEGLEDSASNNIGSLVSQKYRTPLTTSLANEVLDSVKTENAWKEESNVERIPVSAFLNVLRRFMFRYLSIDNLSKDVQLSIYLTNSTIAKWPADVVSEDIVENCFPSTSLKLQHSFATYMLLAEICKGGDWQKAGVSNGWIQNQQ</sequence>
<dbReference type="InterPro" id="IPR046439">
    <property type="entry name" value="ZF_RZ_dom"/>
</dbReference>
<organism evidence="9 10">
    <name type="scientific">Ceratodon purpureus</name>
    <name type="common">Fire moss</name>
    <name type="synonym">Dicranum purpureum</name>
    <dbReference type="NCBI Taxonomy" id="3225"/>
    <lineage>
        <taxon>Eukaryota</taxon>
        <taxon>Viridiplantae</taxon>
        <taxon>Streptophyta</taxon>
        <taxon>Embryophyta</taxon>
        <taxon>Bryophyta</taxon>
        <taxon>Bryophytina</taxon>
        <taxon>Bryopsida</taxon>
        <taxon>Dicranidae</taxon>
        <taxon>Pseudoditrichales</taxon>
        <taxon>Ditrichaceae</taxon>
        <taxon>Ceratodon</taxon>
    </lineage>
</organism>
<protein>
    <recommendedName>
        <fullName evidence="8">RZ-type domain-containing protein</fullName>
    </recommendedName>
</protein>
<dbReference type="InterPro" id="IPR003593">
    <property type="entry name" value="AAA+_ATPase"/>
</dbReference>
<dbReference type="Pfam" id="PF07728">
    <property type="entry name" value="AAA_5"/>
    <property type="match status" value="1"/>
</dbReference>
<dbReference type="Gene3D" id="3.40.50.300">
    <property type="entry name" value="P-loop containing nucleotide triphosphate hydrolases"/>
    <property type="match status" value="2"/>
</dbReference>
<dbReference type="GO" id="GO:0005524">
    <property type="term" value="F:ATP binding"/>
    <property type="evidence" value="ECO:0007669"/>
    <property type="project" value="InterPro"/>
</dbReference>
<evidence type="ECO:0000256" key="4">
    <source>
        <dbReference type="ARBA" id="ARBA00022771"/>
    </source>
</evidence>
<evidence type="ECO:0000256" key="7">
    <source>
        <dbReference type="SAM" id="MobiDB-lite"/>
    </source>
</evidence>
<evidence type="ECO:0000256" key="3">
    <source>
        <dbReference type="ARBA" id="ARBA00022723"/>
    </source>
</evidence>
<dbReference type="InterPro" id="IPR027417">
    <property type="entry name" value="P-loop_NTPase"/>
</dbReference>
<feature type="compositionally biased region" description="Polar residues" evidence="7">
    <location>
        <begin position="3366"/>
        <end position="3378"/>
    </location>
</feature>
<dbReference type="GO" id="GO:0008270">
    <property type="term" value="F:zinc ion binding"/>
    <property type="evidence" value="ECO:0007669"/>
    <property type="project" value="UniProtKB-KW"/>
</dbReference>
<dbReference type="PANTHER" id="PTHR22605">
    <property type="entry name" value="RZ-TYPE DOMAIN-CONTAINING PROTEIN"/>
    <property type="match status" value="1"/>
</dbReference>
<dbReference type="EMBL" id="CM026431">
    <property type="protein sequence ID" value="KAG0560206.1"/>
    <property type="molecule type" value="Genomic_DNA"/>
</dbReference>
<accession>A0A8T0GKY0</accession>
<feature type="compositionally biased region" description="Low complexity" evidence="7">
    <location>
        <begin position="107"/>
        <end position="118"/>
    </location>
</feature>
<name>A0A8T0GKY0_CERPU</name>
<dbReference type="PANTHER" id="PTHR22605:SF1">
    <property type="entry name" value="RZ-TYPE DOMAIN-CONTAINING PROTEIN"/>
    <property type="match status" value="1"/>
</dbReference>
<keyword evidence="2" id="KW-0963">Cytoplasm</keyword>
<dbReference type="CDD" id="cd00009">
    <property type="entry name" value="AAA"/>
    <property type="match status" value="1"/>
</dbReference>
<evidence type="ECO:0000256" key="6">
    <source>
        <dbReference type="ARBA" id="ARBA00022859"/>
    </source>
</evidence>
<evidence type="ECO:0000256" key="5">
    <source>
        <dbReference type="ARBA" id="ARBA00022833"/>
    </source>
</evidence>
<feature type="domain" description="RZ-type" evidence="8">
    <location>
        <begin position="4063"/>
        <end position="4134"/>
    </location>
</feature>